<dbReference type="OrthoDB" id="5633784at2"/>
<sequence>MPSPKTKQEPIDKFSEAMFQRRQQSDEQKYIEATKEMKARNDAMKHERQTSAEVNEARRKVEEDIKKMIDGRSEAFVEWATGMNSIVSYLRTFNEYLYLSMGNDAMPNISWDKSNSDSLNISRDGKAQPDISYSVTMDDTGHIKTGVTADKNIITPEEKKYFDAALSAWAHDNDYTLQVDRANPDAGFTLKNNTTGQLVTDKAVFDNLKKDPTNGLHRYLTDRFAMTLEEKSTPIVAGP</sequence>
<protein>
    <submittedName>
        <fullName evidence="2">Uncharacterized protein</fullName>
    </submittedName>
</protein>
<evidence type="ECO:0000256" key="1">
    <source>
        <dbReference type="SAM" id="MobiDB-lite"/>
    </source>
</evidence>
<accession>A0A222P2G5</accession>
<keyword evidence="3" id="KW-1185">Reference proteome</keyword>
<dbReference type="Proteomes" id="UP000201728">
    <property type="component" value="Chromosome"/>
</dbReference>
<evidence type="ECO:0000313" key="3">
    <source>
        <dbReference type="Proteomes" id="UP000201728"/>
    </source>
</evidence>
<evidence type="ECO:0000313" key="2">
    <source>
        <dbReference type="EMBL" id="ASQ45955.1"/>
    </source>
</evidence>
<reference evidence="3" key="1">
    <citation type="submission" date="2016-07" db="EMBL/GenBank/DDBJ databases">
        <authorList>
            <person name="Florea S."/>
            <person name="Webb J.S."/>
            <person name="Jaromczyk J."/>
            <person name="Schardl C.L."/>
        </authorList>
    </citation>
    <scope>NUCLEOTIDE SEQUENCE [LARGE SCALE GENOMIC DNA]</scope>
    <source>
        <strain evidence="3">CDC-D5610</strain>
    </source>
</reference>
<gene>
    <name evidence="2" type="ORF">clem_07000</name>
</gene>
<proteinExistence type="predicted"/>
<feature type="region of interest" description="Disordered" evidence="1">
    <location>
        <begin position="38"/>
        <end position="57"/>
    </location>
</feature>
<dbReference type="RefSeq" id="WP_094090958.1">
    <property type="nucleotide sequence ID" value="NZ_CP016397.1"/>
</dbReference>
<dbReference type="EMBL" id="CP016397">
    <property type="protein sequence ID" value="ASQ45955.1"/>
    <property type="molecule type" value="Genomic_DNA"/>
</dbReference>
<dbReference type="KEGG" id="lcd:clem_07000"/>
<name>A0A222P2G5_9GAMM</name>
<organism evidence="2 3">
    <name type="scientific">Legionella clemsonensis</name>
    <dbReference type="NCBI Taxonomy" id="1867846"/>
    <lineage>
        <taxon>Bacteria</taxon>
        <taxon>Pseudomonadati</taxon>
        <taxon>Pseudomonadota</taxon>
        <taxon>Gammaproteobacteria</taxon>
        <taxon>Legionellales</taxon>
        <taxon>Legionellaceae</taxon>
        <taxon>Legionella</taxon>
    </lineage>
</organism>
<dbReference type="AlphaFoldDB" id="A0A222P2G5"/>